<dbReference type="InterPro" id="IPR051162">
    <property type="entry name" value="T4SS_component"/>
</dbReference>
<dbReference type="RefSeq" id="WP_187301476.1">
    <property type="nucleotide sequence ID" value="NZ_JACRYT010000001.1"/>
</dbReference>
<dbReference type="SUPFAM" id="SSF52540">
    <property type="entry name" value="P-loop containing nucleoside triphosphate hydrolases"/>
    <property type="match status" value="1"/>
</dbReference>
<dbReference type="AlphaFoldDB" id="A0A923NJM3"/>
<dbReference type="PANTHER" id="PTHR30121">
    <property type="entry name" value="UNCHARACTERIZED PROTEIN YJGR-RELATED"/>
    <property type="match status" value="1"/>
</dbReference>
<dbReference type="InterPro" id="IPR027417">
    <property type="entry name" value="P-loop_NTPase"/>
</dbReference>
<keyword evidence="3" id="KW-1185">Reference proteome</keyword>
<evidence type="ECO:0000313" key="2">
    <source>
        <dbReference type="EMBL" id="MBC6678274.1"/>
    </source>
</evidence>
<dbReference type="PANTHER" id="PTHR30121:SF6">
    <property type="entry name" value="SLR6007 PROTEIN"/>
    <property type="match status" value="1"/>
</dbReference>
<dbReference type="Gene3D" id="1.10.8.730">
    <property type="match status" value="1"/>
</dbReference>
<feature type="domain" description="TraG P-loop" evidence="1">
    <location>
        <begin position="433"/>
        <end position="814"/>
    </location>
</feature>
<comment type="caution">
    <text evidence="2">The sequence shown here is derived from an EMBL/GenBank/DDBJ whole genome shotgun (WGS) entry which is preliminary data.</text>
</comment>
<evidence type="ECO:0000313" key="3">
    <source>
        <dbReference type="Proteomes" id="UP000602647"/>
    </source>
</evidence>
<reference evidence="2" key="1">
    <citation type="submission" date="2020-08" db="EMBL/GenBank/DDBJ databases">
        <title>Genome public.</title>
        <authorList>
            <person name="Liu C."/>
            <person name="Sun Q."/>
        </authorList>
    </citation>
    <scope>NUCLEOTIDE SEQUENCE</scope>
    <source>
        <strain evidence="2">BX12</strain>
    </source>
</reference>
<proteinExistence type="predicted"/>
<organism evidence="2 3">
    <name type="scientific">Zhenpiania hominis</name>
    <dbReference type="NCBI Taxonomy" id="2763644"/>
    <lineage>
        <taxon>Bacteria</taxon>
        <taxon>Bacillati</taxon>
        <taxon>Bacillota</taxon>
        <taxon>Clostridia</taxon>
        <taxon>Peptostreptococcales</taxon>
        <taxon>Anaerovoracaceae</taxon>
        <taxon>Zhenpiania</taxon>
    </lineage>
</organism>
<dbReference type="EMBL" id="JACRYT010000001">
    <property type="protein sequence ID" value="MBC6678274.1"/>
    <property type="molecule type" value="Genomic_DNA"/>
</dbReference>
<dbReference type="Gene3D" id="3.40.50.300">
    <property type="entry name" value="P-loop containing nucleotide triphosphate hydrolases"/>
    <property type="match status" value="1"/>
</dbReference>
<accession>A0A923NJM3</accession>
<protein>
    <recommendedName>
        <fullName evidence="1">TraG P-loop domain-containing protein</fullName>
    </recommendedName>
</protein>
<dbReference type="Proteomes" id="UP000602647">
    <property type="component" value="Unassembled WGS sequence"/>
</dbReference>
<gene>
    <name evidence="2" type="ORF">H9L42_00320</name>
</gene>
<sequence>MKHIWKNNGERQRKKKRQEVRKNVLNVFPIRRYDSDLDCYVLSDGSYLDLIAIQSKDLVNAPEDDIQFDCGQLTRFLNLYADDLKLISMNFPVNTSVNQAFLKAKMEQTNHPRERAWLQLSISELQKLDRHTSKKEFFLMYFADSADTLDNHRNTIIAALQTGRDGLVQFLSAEKKHQILFKMNNMNTPIRGRKNLSEAPSRKWGRGELQAEEQDLQLLSRIQPQGGITFSELGVIKTGDGYVKILHIYELPDSLGRFWLRKLCNIEGAITTIDIHTEDTAEMKQTINKSLSEQLSRQRNSKNFAEAYDASKRREELAQLYQELDSMGDTMKRVHFRIILSDPVLVHLEERYAKLEKELYADSYAATVMLNEEKREWQSLYQPYRVQHQQPFYVDAHPLNASLIAKGNPFHFSDLQDEFGTFLGWTPCNGNVIFDEFAKSNTRKHYNSVAIGDMSAGKSTLLKKRLVARAARKDFVRTFDVSGEFSMITEDFGGKVIRCDGKEGMLNPLEILQAGEDERISFTRHIAKLTTFYRCHVPDASDSELIDLQNLLRRFYRSLGLVPELRERITGLSAREYPIFSDLRRFIETEIRETVVEESEGLKQVMLETELKSLMKIQKTITNITDNYGHIFNGHTSIDNIIDQRVVTFDISTIKDLGSAVFDSQLFNMLSLCWDNCVANGSIMKEKEETGAISFEDVVRFLILIDESHRWINTKKPHLLDLITVYMREARKYFGGIMLASQSIRDYVPEGKESEHIDKLKTVFELTQYKFLMHQSSNALPLLDSAFNNVLTYYQRAEIPKLGMGDVILAIEGERNLKLHVYLDEVNEKPKFKGGV</sequence>
<name>A0A923NJM3_9FIRM</name>
<dbReference type="InterPro" id="IPR043964">
    <property type="entry name" value="P-loop_TraG"/>
</dbReference>
<dbReference type="Pfam" id="PF19044">
    <property type="entry name" value="P-loop_TraG"/>
    <property type="match status" value="1"/>
</dbReference>
<evidence type="ECO:0000259" key="1">
    <source>
        <dbReference type="Pfam" id="PF19044"/>
    </source>
</evidence>